<proteinExistence type="predicted"/>
<name>A0A7G4AWY8_9CAUD</name>
<gene>
    <name evidence="2" type="ORF">HUN43_00044</name>
</gene>
<organism evidence="2 3">
    <name type="scientific">Streptomyces phage Endor1</name>
    <dbReference type="NCBI Taxonomy" id="2740181"/>
    <lineage>
        <taxon>Viruses</taxon>
        <taxon>Duplodnaviria</taxon>
        <taxon>Heunggongvirae</taxon>
        <taxon>Uroviricota</taxon>
        <taxon>Caudoviricetes</taxon>
        <taxon>Arquatrovirinae</taxon>
        <taxon>Camvirus</taxon>
        <taxon>Camvirus endor1</taxon>
    </lineage>
</organism>
<evidence type="ECO:0000313" key="2">
    <source>
        <dbReference type="EMBL" id="QMP84528.1"/>
    </source>
</evidence>
<keyword evidence="3" id="KW-1185">Reference proteome</keyword>
<evidence type="ECO:0000256" key="1">
    <source>
        <dbReference type="SAM" id="MobiDB-lite"/>
    </source>
</evidence>
<reference evidence="2 3" key="1">
    <citation type="submission" date="2020-07" db="EMBL/GenBank/DDBJ databases">
        <title>Streptomyces phage Genome sequencing and assembly.</title>
        <authorList>
            <person name="Sharma V."/>
            <person name="Hardy A."/>
            <person name="Frunzke J."/>
        </authorList>
    </citation>
    <scope>NUCLEOTIDE SEQUENCE [LARGE SCALE GENOMIC DNA]</scope>
</reference>
<sequence length="144" mass="15813">MSETTPEVPVEEPVTEPVPEQPVHEPVTPPADMAEHMIEFWDDVALTYYERAADGLVYSRPYTENELARYAKDRQLDALGVEAKAAIGYLDARIDLSLAYLALVAPTPEETAAQVKVLSDLAAYNAGTLKRILFVLGEVVGRPV</sequence>
<protein>
    <submittedName>
        <fullName evidence="2">Uncharacterized protein</fullName>
    </submittedName>
</protein>
<evidence type="ECO:0000313" key="3">
    <source>
        <dbReference type="Proteomes" id="UP000515857"/>
    </source>
</evidence>
<accession>A0A7G4AWY8</accession>
<feature type="region of interest" description="Disordered" evidence="1">
    <location>
        <begin position="1"/>
        <end position="25"/>
    </location>
</feature>
<dbReference type="Proteomes" id="UP000515857">
    <property type="component" value="Segment"/>
</dbReference>
<dbReference type="EMBL" id="MT711978">
    <property type="protein sequence ID" value="QMP84528.1"/>
    <property type="molecule type" value="Genomic_DNA"/>
</dbReference>